<dbReference type="AlphaFoldDB" id="A0A3N7GQG1"/>
<name>A0A3N7GQG1_POPTR</name>
<feature type="domain" description="Disease resistance protein At4g27190-like leucine-rich repeats" evidence="2">
    <location>
        <begin position="252"/>
        <end position="353"/>
    </location>
</feature>
<organism evidence="3 4">
    <name type="scientific">Populus trichocarpa</name>
    <name type="common">Western balsam poplar</name>
    <name type="synonym">Populus balsamifera subsp. trichocarpa</name>
    <dbReference type="NCBI Taxonomy" id="3694"/>
    <lineage>
        <taxon>Eukaryota</taxon>
        <taxon>Viridiplantae</taxon>
        <taxon>Streptophyta</taxon>
        <taxon>Embryophyta</taxon>
        <taxon>Tracheophyta</taxon>
        <taxon>Spermatophyta</taxon>
        <taxon>Magnoliopsida</taxon>
        <taxon>eudicotyledons</taxon>
        <taxon>Gunneridae</taxon>
        <taxon>Pentapetalae</taxon>
        <taxon>rosids</taxon>
        <taxon>fabids</taxon>
        <taxon>Malpighiales</taxon>
        <taxon>Salicaceae</taxon>
        <taxon>Saliceae</taxon>
        <taxon>Populus</taxon>
    </lineage>
</organism>
<dbReference type="SUPFAM" id="SSF52058">
    <property type="entry name" value="L domain-like"/>
    <property type="match status" value="1"/>
</dbReference>
<evidence type="ECO:0000313" key="3">
    <source>
        <dbReference type="EMBL" id="RQO98801.1"/>
    </source>
</evidence>
<dbReference type="PANTHER" id="PTHR33463:SF218">
    <property type="entry name" value="DISEASE RESISTANCE PROTEIN RPS2-LIKE"/>
    <property type="match status" value="1"/>
</dbReference>
<gene>
    <name evidence="3" type="ORF">POPTR_013G007401</name>
</gene>
<dbReference type="Proteomes" id="UP000006729">
    <property type="component" value="Chromosome 13"/>
</dbReference>
<evidence type="ECO:0000313" key="4">
    <source>
        <dbReference type="Proteomes" id="UP000006729"/>
    </source>
</evidence>
<dbReference type="Gene3D" id="3.80.10.10">
    <property type="entry name" value="Ribonuclease Inhibitor"/>
    <property type="match status" value="2"/>
</dbReference>
<dbReference type="InterPro" id="IPR050905">
    <property type="entry name" value="Plant_NBS-LRR"/>
</dbReference>
<dbReference type="STRING" id="3694.A0A3N7GQG1"/>
<accession>A0A3N7GQG1</accession>
<evidence type="ECO:0000259" key="2">
    <source>
        <dbReference type="Pfam" id="PF23247"/>
    </source>
</evidence>
<dbReference type="InterPro" id="IPR057135">
    <property type="entry name" value="At4g27190-like_LRR"/>
</dbReference>
<sequence>MTSDAYEARTEGHNIIDILTQACLLEDEGRDVKMHQVIRDMALWMDSRKENPVYLVEAGTQLADAPEVGKWEVVRRVSLMANNIQNLSKAPRCNDLYLNLSRTGIRQLPVQLKNLVKLKCLNLEHTYELRTIPMQVISNFSSLTVLRMFHCASSDSVVGDGVQTGGPGSLARDLQCLEHLNLLTITIRSQYSLQTFASFNKFLTATQALSLQKFHHARSLDISLLEGMNSLDDLELIDCSNLKDLSINNSSITRETSFNSLRRVSIVNCTKLEDLAWLTLAPNIKFLTISRCSKMEEIIRQEKSGQRNLKVFEELEFLRLVSLPKLKVIYPDALPFPSLKEIFVDDCPNLRKLPLNSNSAKEHRIVIQGWEDWWRRLEWEDEAAQHTFLHSFKGCLY</sequence>
<dbReference type="InterPro" id="IPR032675">
    <property type="entry name" value="LRR_dom_sf"/>
</dbReference>
<protein>
    <recommendedName>
        <fullName evidence="2">Disease resistance protein At4g27190-like leucine-rich repeats domain-containing protein</fullName>
    </recommendedName>
</protein>
<dbReference type="PANTHER" id="PTHR33463">
    <property type="entry name" value="NB-ARC DOMAIN-CONTAINING PROTEIN-RELATED"/>
    <property type="match status" value="1"/>
</dbReference>
<keyword evidence="1" id="KW-0611">Plant defense</keyword>
<proteinExistence type="predicted"/>
<dbReference type="EMBL" id="CM009302">
    <property type="protein sequence ID" value="RQO98801.1"/>
    <property type="molecule type" value="Genomic_DNA"/>
</dbReference>
<dbReference type="Pfam" id="PF23247">
    <property type="entry name" value="LRR_RPS2"/>
    <property type="match status" value="1"/>
</dbReference>
<dbReference type="InParanoid" id="A0A3N7GQG1"/>
<reference evidence="3 4" key="1">
    <citation type="journal article" date="2006" name="Science">
        <title>The genome of black cottonwood, Populus trichocarpa (Torr. &amp; Gray).</title>
        <authorList>
            <person name="Tuskan G.A."/>
            <person name="Difazio S."/>
            <person name="Jansson S."/>
            <person name="Bohlmann J."/>
            <person name="Grigoriev I."/>
            <person name="Hellsten U."/>
            <person name="Putnam N."/>
            <person name="Ralph S."/>
            <person name="Rombauts S."/>
            <person name="Salamov A."/>
            <person name="Schein J."/>
            <person name="Sterck L."/>
            <person name="Aerts A."/>
            <person name="Bhalerao R.R."/>
            <person name="Bhalerao R.P."/>
            <person name="Blaudez D."/>
            <person name="Boerjan W."/>
            <person name="Brun A."/>
            <person name="Brunner A."/>
            <person name="Busov V."/>
            <person name="Campbell M."/>
            <person name="Carlson J."/>
            <person name="Chalot M."/>
            <person name="Chapman J."/>
            <person name="Chen G.L."/>
            <person name="Cooper D."/>
            <person name="Coutinho P.M."/>
            <person name="Couturier J."/>
            <person name="Covert S."/>
            <person name="Cronk Q."/>
            <person name="Cunningham R."/>
            <person name="Davis J."/>
            <person name="Degroeve S."/>
            <person name="Dejardin A."/>
            <person name="Depamphilis C."/>
            <person name="Detter J."/>
            <person name="Dirks B."/>
            <person name="Dubchak I."/>
            <person name="Duplessis S."/>
            <person name="Ehlting J."/>
            <person name="Ellis B."/>
            <person name="Gendler K."/>
            <person name="Goodstein D."/>
            <person name="Gribskov M."/>
            <person name="Grimwood J."/>
            <person name="Groover A."/>
            <person name="Gunter L."/>
            <person name="Hamberger B."/>
            <person name="Heinze B."/>
            <person name="Helariutta Y."/>
            <person name="Henrissat B."/>
            <person name="Holligan D."/>
            <person name="Holt R."/>
            <person name="Huang W."/>
            <person name="Islam-Faridi N."/>
            <person name="Jones S."/>
            <person name="Jones-Rhoades M."/>
            <person name="Jorgensen R."/>
            <person name="Joshi C."/>
            <person name="Kangasjarvi J."/>
            <person name="Karlsson J."/>
            <person name="Kelleher C."/>
            <person name="Kirkpatrick R."/>
            <person name="Kirst M."/>
            <person name="Kohler A."/>
            <person name="Kalluri U."/>
            <person name="Larimer F."/>
            <person name="Leebens-Mack J."/>
            <person name="Leple J.C."/>
            <person name="Locascio P."/>
            <person name="Lou Y."/>
            <person name="Lucas S."/>
            <person name="Martin F."/>
            <person name="Montanini B."/>
            <person name="Napoli C."/>
            <person name="Nelson D.R."/>
            <person name="Nelson C."/>
            <person name="Nieminen K."/>
            <person name="Nilsson O."/>
            <person name="Pereda V."/>
            <person name="Peter G."/>
            <person name="Philippe R."/>
            <person name="Pilate G."/>
            <person name="Poliakov A."/>
            <person name="Razumovskaya J."/>
            <person name="Richardson P."/>
            <person name="Rinaldi C."/>
            <person name="Ritland K."/>
            <person name="Rouze P."/>
            <person name="Ryaboy D."/>
            <person name="Schmutz J."/>
            <person name="Schrader J."/>
            <person name="Segerman B."/>
            <person name="Shin H."/>
            <person name="Siddiqui A."/>
            <person name="Sterky F."/>
            <person name="Terry A."/>
            <person name="Tsai C.J."/>
            <person name="Uberbacher E."/>
            <person name="Unneberg P."/>
            <person name="Vahala J."/>
            <person name="Wall K."/>
            <person name="Wessler S."/>
            <person name="Yang G."/>
            <person name="Yin T."/>
            <person name="Douglas C."/>
            <person name="Marra M."/>
            <person name="Sandberg G."/>
            <person name="Van de Peer Y."/>
            <person name="Rokhsar D."/>
        </authorList>
    </citation>
    <scope>NUCLEOTIDE SEQUENCE [LARGE SCALE GENOMIC DNA]</scope>
    <source>
        <strain evidence="4">cv. Nisqually</strain>
    </source>
</reference>
<keyword evidence="4" id="KW-1185">Reference proteome</keyword>
<evidence type="ECO:0000256" key="1">
    <source>
        <dbReference type="ARBA" id="ARBA00022821"/>
    </source>
</evidence>